<dbReference type="NCBIfam" id="NF035933">
    <property type="entry name" value="ESAT6_1"/>
    <property type="match status" value="1"/>
</dbReference>
<proteinExistence type="predicted"/>
<accession>A0ABV6ZSQ2</accession>
<organism evidence="3 4">
    <name type="scientific">Labrys neptuniae</name>
    <dbReference type="NCBI Taxonomy" id="376174"/>
    <lineage>
        <taxon>Bacteria</taxon>
        <taxon>Pseudomonadati</taxon>
        <taxon>Pseudomonadota</taxon>
        <taxon>Alphaproteobacteria</taxon>
        <taxon>Hyphomicrobiales</taxon>
        <taxon>Xanthobacteraceae</taxon>
        <taxon>Labrys</taxon>
    </lineage>
</organism>
<sequence>MRKSAFISMSVFLTMASATVALAQKGATPEQIQMVYNAGRNQLGLLKYCQDKGFADAQAVDSQTKMLSLLPPPGDPSQGDEAEANGRKGNVSMMGVSQDITTAAKAQGVTEEKLCQTLAHPIK</sequence>
<reference evidence="3 4" key="1">
    <citation type="submission" date="2024-09" db="EMBL/GenBank/DDBJ databases">
        <title>Description of Labrys sedimenti sp. nov., isolated from a diclofenac-degrading enrichment culture, and genome-based reclassification of Labrys portucalensis as a later heterotypic synonym of Labrys neptuniae.</title>
        <authorList>
            <person name="Tancsics A."/>
            <person name="Csepanyi A."/>
        </authorList>
    </citation>
    <scope>NUCLEOTIDE SEQUENCE [LARGE SCALE GENOMIC DNA]</scope>
    <source>
        <strain evidence="3 4">LMG 23412</strain>
    </source>
</reference>
<evidence type="ECO:0000313" key="3">
    <source>
        <dbReference type="EMBL" id="MFC2255219.1"/>
    </source>
</evidence>
<evidence type="ECO:0000256" key="1">
    <source>
        <dbReference type="SAM" id="MobiDB-lite"/>
    </source>
</evidence>
<feature type="chain" id="PRO_5045928278" evidence="2">
    <location>
        <begin position="24"/>
        <end position="123"/>
    </location>
</feature>
<dbReference type="EMBL" id="JBHGPK010000144">
    <property type="protein sequence ID" value="MFC2255219.1"/>
    <property type="molecule type" value="Genomic_DNA"/>
</dbReference>
<gene>
    <name evidence="3" type="ORF">ACETRX_37410</name>
</gene>
<feature type="region of interest" description="Disordered" evidence="1">
    <location>
        <begin position="69"/>
        <end position="89"/>
    </location>
</feature>
<feature type="signal peptide" evidence="2">
    <location>
        <begin position="1"/>
        <end position="23"/>
    </location>
</feature>
<evidence type="ECO:0000256" key="2">
    <source>
        <dbReference type="SAM" id="SignalP"/>
    </source>
</evidence>
<evidence type="ECO:0000313" key="4">
    <source>
        <dbReference type="Proteomes" id="UP001595190"/>
    </source>
</evidence>
<keyword evidence="2" id="KW-0732">Signal</keyword>
<dbReference type="RefSeq" id="WP_394315769.1">
    <property type="nucleotide sequence ID" value="NZ_JBHGPK010000144.1"/>
</dbReference>
<comment type="caution">
    <text evidence="3">The sequence shown here is derived from an EMBL/GenBank/DDBJ whole genome shotgun (WGS) entry which is preliminary data.</text>
</comment>
<dbReference type="Proteomes" id="UP001595190">
    <property type="component" value="Unassembled WGS sequence"/>
</dbReference>
<protein>
    <submittedName>
        <fullName evidence="3">Pore-forming ESAT-6 family protein</fullName>
    </submittedName>
</protein>
<name>A0ABV6ZSQ2_9HYPH</name>